<dbReference type="PANTHER" id="PTHR28089">
    <property type="entry name" value="PROTEIN ZDS1-RELATED"/>
    <property type="match status" value="1"/>
</dbReference>
<feature type="compositionally biased region" description="Low complexity" evidence="1">
    <location>
        <begin position="523"/>
        <end position="545"/>
    </location>
</feature>
<dbReference type="PANTHER" id="PTHR28089:SF1">
    <property type="entry name" value="PROTEIN ZDS1-RELATED"/>
    <property type="match status" value="1"/>
</dbReference>
<dbReference type="eggNOG" id="ENOG502RC08">
    <property type="taxonomic scope" value="Eukaryota"/>
</dbReference>
<dbReference type="OMA" id="MKQPGYG"/>
<feature type="domain" description="Protein Zds1 C-terminal" evidence="2">
    <location>
        <begin position="462"/>
        <end position="514"/>
    </location>
</feature>
<dbReference type="Proteomes" id="UP000019377">
    <property type="component" value="Unassembled WGS sequence"/>
</dbReference>
<feature type="region of interest" description="Disordered" evidence="1">
    <location>
        <begin position="846"/>
        <end position="865"/>
    </location>
</feature>
<organism evidence="3 4">
    <name type="scientific">Kalmanozyma brasiliensis (strain GHG001)</name>
    <name type="common">Yeast</name>
    <name type="synonym">Pseudozyma brasiliensis</name>
    <dbReference type="NCBI Taxonomy" id="1365824"/>
    <lineage>
        <taxon>Eukaryota</taxon>
        <taxon>Fungi</taxon>
        <taxon>Dikarya</taxon>
        <taxon>Basidiomycota</taxon>
        <taxon>Ustilaginomycotina</taxon>
        <taxon>Ustilaginomycetes</taxon>
        <taxon>Ustilaginales</taxon>
        <taxon>Ustilaginaceae</taxon>
        <taxon>Kalmanozyma</taxon>
    </lineage>
</organism>
<feature type="compositionally biased region" description="Basic and acidic residues" evidence="1">
    <location>
        <begin position="725"/>
        <end position="748"/>
    </location>
</feature>
<accession>V5EKP2</accession>
<evidence type="ECO:0000256" key="1">
    <source>
        <dbReference type="SAM" id="MobiDB-lite"/>
    </source>
</evidence>
<reference evidence="4" key="1">
    <citation type="journal article" date="2013" name="Genome Announc.">
        <title>Draft genome sequence of Pseudozyma brasiliensis sp. nov. strain GHG001, a high producer of endo-1,4-xylanase isolated from an insect pest of sugarcane.</title>
        <authorList>
            <person name="Oliveira J.V.D.C."/>
            <person name="dos Santos R.A.C."/>
            <person name="Borges T.A."/>
            <person name="Riano-Pachon D.M."/>
            <person name="Goldman G.H."/>
        </authorList>
    </citation>
    <scope>NUCLEOTIDE SEQUENCE [LARGE SCALE GENOMIC DNA]</scope>
    <source>
        <strain evidence="4">GHG001</strain>
    </source>
</reference>
<gene>
    <name evidence="3" type="ORF">PSEUBRA_SCAF5g02360</name>
</gene>
<feature type="compositionally biased region" description="Polar residues" evidence="1">
    <location>
        <begin position="546"/>
        <end position="562"/>
    </location>
</feature>
<feature type="region of interest" description="Disordered" evidence="1">
    <location>
        <begin position="706"/>
        <end position="835"/>
    </location>
</feature>
<dbReference type="OrthoDB" id="5589766at2759"/>
<dbReference type="InterPro" id="IPR013941">
    <property type="entry name" value="ZDS1_C"/>
</dbReference>
<name>V5EKP2_KALBG</name>
<feature type="compositionally biased region" description="Basic and acidic residues" evidence="1">
    <location>
        <begin position="791"/>
        <end position="802"/>
    </location>
</feature>
<proteinExistence type="predicted"/>
<feature type="compositionally biased region" description="Low complexity" evidence="1">
    <location>
        <begin position="810"/>
        <end position="825"/>
    </location>
</feature>
<dbReference type="GO" id="GO:0010971">
    <property type="term" value="P:positive regulation of G2/M transition of mitotic cell cycle"/>
    <property type="evidence" value="ECO:0007669"/>
    <property type="project" value="TreeGrafter"/>
</dbReference>
<feature type="region of interest" description="Disordered" evidence="1">
    <location>
        <begin position="83"/>
        <end position="452"/>
    </location>
</feature>
<feature type="compositionally biased region" description="Polar residues" evidence="1">
    <location>
        <begin position="439"/>
        <end position="451"/>
    </location>
</feature>
<dbReference type="GO" id="GO:0030010">
    <property type="term" value="P:establishment of cell polarity"/>
    <property type="evidence" value="ECO:0007669"/>
    <property type="project" value="TreeGrafter"/>
</dbReference>
<protein>
    <recommendedName>
        <fullName evidence="2">Protein Zds1 C-terminal domain-containing protein</fullName>
    </recommendedName>
</protein>
<dbReference type="EMBL" id="KI545891">
    <property type="protein sequence ID" value="EST05500.1"/>
    <property type="molecule type" value="Genomic_DNA"/>
</dbReference>
<feature type="compositionally biased region" description="Polar residues" evidence="1">
    <location>
        <begin position="277"/>
        <end position="306"/>
    </location>
</feature>
<feature type="region of interest" description="Disordered" evidence="1">
    <location>
        <begin position="523"/>
        <end position="639"/>
    </location>
</feature>
<feature type="compositionally biased region" description="Polar residues" evidence="1">
    <location>
        <begin position="214"/>
        <end position="250"/>
    </location>
</feature>
<sequence>MPLAPTLRRQYRPEQDTDDTDDDKAPRPLQRNRSGLSKGTYGLPIPNLTIDDLQKLEAAAEEASQTQDPAMLRSVLRRTLSLNTGPDLDTIDAMPAESAVDPDEPIIVPKPGQILRRAARTKMRKASGDATRGNLAARRRAPRSSTDAESAGTAAEGSRAWELQQGDSEDMERRLSGQSELSSGADDDSSAGDASSRPVSTEATDSIVDAYSRDSYQSDVSHRTSVTSAVDSVRYDSTSALRAEPESTQKPPRPPTQDLYAALAGAQPALEGAVHQPSASQHAASRVNESMQSSRPDAPTTSSNQIKPIAVSHLPPVKSFEKTMPSQQQQKQAPRPASAEGQGAYPTPSQGVTSPPPPTLTLNKHKEKDRKGAFGLSWFGLGKDDEDERKESHRKREKHEKRERKEREREESHKDESSSSSFLGALFGKKKGHDEPSQHAPSRPTNGQLTAGSLLERNEMYGKTGGAYYYARYPIHIERAVYRLSHIKLANPRRPLYEQVLISNLMFWYLSIVNRTQPGQYGAAQTQQQQQGQGQGQVQQGNGTTPSEQNGPNAAAPTNSIANGYAPAIDTSSAYDGIESSPDSEDSGAEQWAPTANSGQGNGAALKQKRNGLVKPNRAPAASRGRSAEMPMKQPGYGMQHRQIDDDLKTMGSQHSGFVVGQVVDVKALQANTPYRLVPDPRVDGGGHQDQAKSATTDYLGLGHQFESSEPLWDGDMQQGGSDGDDPRRVSDKPALRTYRAEAEKERAWLGMRNSTGRLSPTPPGETPAELRREPSHPQGRSLSLGGIRTADWERKPADRSRKSSMGHISPSASQGLSASSSNGSIEVYGGMTTSTSAPFEYGREGMQLSSEMMDAARSSQSRRR</sequence>
<dbReference type="SMART" id="SM01327">
    <property type="entry name" value="Zds_C"/>
    <property type="match status" value="1"/>
</dbReference>
<feature type="region of interest" description="Disordered" evidence="1">
    <location>
        <begin position="1"/>
        <end position="45"/>
    </location>
</feature>
<dbReference type="InterPro" id="IPR040206">
    <property type="entry name" value="Zds1/2"/>
</dbReference>
<feature type="compositionally biased region" description="Basic residues" evidence="1">
    <location>
        <begin position="392"/>
        <end position="402"/>
    </location>
</feature>
<dbReference type="Pfam" id="PF08632">
    <property type="entry name" value="Zds_C"/>
    <property type="match status" value="1"/>
</dbReference>
<dbReference type="STRING" id="1365824.V5EKP2"/>
<evidence type="ECO:0000313" key="3">
    <source>
        <dbReference type="EMBL" id="EST05500.1"/>
    </source>
</evidence>
<dbReference type="AlphaFoldDB" id="V5EKP2"/>
<dbReference type="GO" id="GO:0005737">
    <property type="term" value="C:cytoplasm"/>
    <property type="evidence" value="ECO:0007669"/>
    <property type="project" value="TreeGrafter"/>
</dbReference>
<dbReference type="HOGENOM" id="CLU_007018_0_0_1"/>
<feature type="compositionally biased region" description="Basic and acidic residues" evidence="1">
    <location>
        <begin position="403"/>
        <end position="417"/>
    </location>
</feature>
<evidence type="ECO:0000259" key="2">
    <source>
        <dbReference type="SMART" id="SM01327"/>
    </source>
</evidence>
<evidence type="ECO:0000313" key="4">
    <source>
        <dbReference type="Proteomes" id="UP000019377"/>
    </source>
</evidence>
<keyword evidence="4" id="KW-1185">Reference proteome</keyword>